<dbReference type="Pfam" id="PF12697">
    <property type="entry name" value="Abhydrolase_6"/>
    <property type="match status" value="1"/>
</dbReference>
<dbReference type="InterPro" id="IPR000073">
    <property type="entry name" value="AB_hydrolase_1"/>
</dbReference>
<dbReference type="OrthoDB" id="5371334at2759"/>
<dbReference type="InterPro" id="IPR029058">
    <property type="entry name" value="AB_hydrolase_fold"/>
</dbReference>
<sequence>MEPFRLLLANNGTVTGAHSIPSPSSSPVAYRPLIIGLHGGCYDHQYFDALPNYSASVASKAFGIPFVTIDRPSYGGTSCVLPIPEGSDFTRESAKLLHHSILPRLWTEFGAPNGCNCIVLLSHSLGVMVGIAVSAMHAQDVTHTYPLGGLIASGMGDVQSKVAKGNIPPYPMVDEHHALCPVGLKDALMLKPGTYTPEMLHESERLNAVCPWPEIVGFPIEWMPMWKEKWAPLVKAPVMYSLVEDDPFFEADEKEIDRCVRAFTNSVRVDGSLLRGAPHCVELSFWAQGWYARCFGFAMECSASFSVTG</sequence>
<accession>A0A6A5U8B7</accession>
<dbReference type="EMBL" id="ML976982">
    <property type="protein sequence ID" value="KAF1960948.1"/>
    <property type="molecule type" value="Genomic_DNA"/>
</dbReference>
<dbReference type="AlphaFoldDB" id="A0A6A5U8B7"/>
<feature type="domain" description="AB hydrolase-1" evidence="1">
    <location>
        <begin position="37"/>
        <end position="282"/>
    </location>
</feature>
<dbReference type="Gene3D" id="3.40.50.1820">
    <property type="entry name" value="alpha/beta hydrolase"/>
    <property type="match status" value="1"/>
</dbReference>
<evidence type="ECO:0000313" key="3">
    <source>
        <dbReference type="Proteomes" id="UP000800035"/>
    </source>
</evidence>
<dbReference type="SUPFAM" id="SSF53474">
    <property type="entry name" value="alpha/beta-Hydrolases"/>
    <property type="match status" value="1"/>
</dbReference>
<name>A0A6A5U8B7_9PLEO</name>
<proteinExistence type="predicted"/>
<reference evidence="2" key="1">
    <citation type="journal article" date="2020" name="Stud. Mycol.">
        <title>101 Dothideomycetes genomes: a test case for predicting lifestyles and emergence of pathogens.</title>
        <authorList>
            <person name="Haridas S."/>
            <person name="Albert R."/>
            <person name="Binder M."/>
            <person name="Bloem J."/>
            <person name="Labutti K."/>
            <person name="Salamov A."/>
            <person name="Andreopoulos B."/>
            <person name="Baker S."/>
            <person name="Barry K."/>
            <person name="Bills G."/>
            <person name="Bluhm B."/>
            <person name="Cannon C."/>
            <person name="Castanera R."/>
            <person name="Culley D."/>
            <person name="Daum C."/>
            <person name="Ezra D."/>
            <person name="Gonzalez J."/>
            <person name="Henrissat B."/>
            <person name="Kuo A."/>
            <person name="Liang C."/>
            <person name="Lipzen A."/>
            <person name="Lutzoni F."/>
            <person name="Magnuson J."/>
            <person name="Mondo S."/>
            <person name="Nolan M."/>
            <person name="Ohm R."/>
            <person name="Pangilinan J."/>
            <person name="Park H.-J."/>
            <person name="Ramirez L."/>
            <person name="Alfaro M."/>
            <person name="Sun H."/>
            <person name="Tritt A."/>
            <person name="Yoshinaga Y."/>
            <person name="Zwiers L.-H."/>
            <person name="Turgeon B."/>
            <person name="Goodwin S."/>
            <person name="Spatafora J."/>
            <person name="Crous P."/>
            <person name="Grigoriev I."/>
        </authorList>
    </citation>
    <scope>NUCLEOTIDE SEQUENCE</scope>
    <source>
        <strain evidence="2">CBS 675.92</strain>
    </source>
</reference>
<evidence type="ECO:0000313" key="2">
    <source>
        <dbReference type="EMBL" id="KAF1960948.1"/>
    </source>
</evidence>
<evidence type="ECO:0000259" key="1">
    <source>
        <dbReference type="Pfam" id="PF12697"/>
    </source>
</evidence>
<dbReference type="Proteomes" id="UP000800035">
    <property type="component" value="Unassembled WGS sequence"/>
</dbReference>
<protein>
    <recommendedName>
        <fullName evidence="1">AB hydrolase-1 domain-containing protein</fullName>
    </recommendedName>
</protein>
<keyword evidence="3" id="KW-1185">Reference proteome</keyword>
<organism evidence="2 3">
    <name type="scientific">Byssothecium circinans</name>
    <dbReference type="NCBI Taxonomy" id="147558"/>
    <lineage>
        <taxon>Eukaryota</taxon>
        <taxon>Fungi</taxon>
        <taxon>Dikarya</taxon>
        <taxon>Ascomycota</taxon>
        <taxon>Pezizomycotina</taxon>
        <taxon>Dothideomycetes</taxon>
        <taxon>Pleosporomycetidae</taxon>
        <taxon>Pleosporales</taxon>
        <taxon>Massarineae</taxon>
        <taxon>Massarinaceae</taxon>
        <taxon>Byssothecium</taxon>
    </lineage>
</organism>
<gene>
    <name evidence="2" type="ORF">CC80DRAFT_465349</name>
</gene>